<keyword evidence="1" id="KW-0812">Transmembrane</keyword>
<protein>
    <submittedName>
        <fullName evidence="2">Uncharacterized protein</fullName>
    </submittedName>
</protein>
<gene>
    <name evidence="2" type="ORF">GJB61_30460</name>
</gene>
<keyword evidence="1" id="KW-1133">Transmembrane helix</keyword>
<proteinExistence type="predicted"/>
<keyword evidence="1" id="KW-0472">Membrane</keyword>
<dbReference type="EMBL" id="WJXB01000023">
    <property type="protein sequence ID" value="MRN57258.1"/>
    <property type="molecule type" value="Genomic_DNA"/>
</dbReference>
<evidence type="ECO:0000313" key="2">
    <source>
        <dbReference type="EMBL" id="MRN57258.1"/>
    </source>
</evidence>
<accession>A0A7X2HCS7</accession>
<dbReference type="Proteomes" id="UP000463051">
    <property type="component" value="Unassembled WGS sequence"/>
</dbReference>
<dbReference type="AlphaFoldDB" id="A0A7X2HCS7"/>
<comment type="caution">
    <text evidence="2">The sequence shown here is derived from an EMBL/GenBank/DDBJ whole genome shotgun (WGS) entry which is preliminary data.</text>
</comment>
<organism evidence="2 3">
    <name type="scientific">Paenibacillus monticola</name>
    <dbReference type="NCBI Taxonomy" id="2666075"/>
    <lineage>
        <taxon>Bacteria</taxon>
        <taxon>Bacillati</taxon>
        <taxon>Bacillota</taxon>
        <taxon>Bacilli</taxon>
        <taxon>Bacillales</taxon>
        <taxon>Paenibacillaceae</taxon>
        <taxon>Paenibacillus</taxon>
    </lineage>
</organism>
<evidence type="ECO:0000256" key="1">
    <source>
        <dbReference type="SAM" id="Phobius"/>
    </source>
</evidence>
<sequence>MKDYFTQEIINTILTVLIILLLGLMAKSVIAYIKREIAQLEQRIGSEAVNILLNRAADAVESAVIAVNQTFVETLKQQGSFDAAAMEKSFLLAKQKAIAILGESAKEELSLVIGDLEAWMETKIEVYVNRNKQL</sequence>
<keyword evidence="3" id="KW-1185">Reference proteome</keyword>
<name>A0A7X2HCS7_9BACL</name>
<reference evidence="2 3" key="1">
    <citation type="submission" date="2019-11" db="EMBL/GenBank/DDBJ databases">
        <title>Paenibacillus monticola sp. nov., a novel PGPR strain isolated from mountain sample in China.</title>
        <authorList>
            <person name="Zhao Q."/>
            <person name="Li H.-P."/>
            <person name="Zhang J.-L."/>
        </authorList>
    </citation>
    <scope>NUCLEOTIDE SEQUENCE [LARGE SCALE GENOMIC DNA]</scope>
    <source>
        <strain evidence="2 3">LC-T2</strain>
    </source>
</reference>
<dbReference type="RefSeq" id="WP_154122743.1">
    <property type="nucleotide sequence ID" value="NZ_WJXB01000023.1"/>
</dbReference>
<evidence type="ECO:0000313" key="3">
    <source>
        <dbReference type="Proteomes" id="UP000463051"/>
    </source>
</evidence>
<feature type="transmembrane region" description="Helical" evidence="1">
    <location>
        <begin position="12"/>
        <end position="33"/>
    </location>
</feature>